<keyword evidence="1" id="KW-0472">Membrane</keyword>
<keyword evidence="2" id="KW-0808">Transferase</keyword>
<name>X7YQ61_MYCXE</name>
<evidence type="ECO:0000256" key="1">
    <source>
        <dbReference type="SAM" id="Phobius"/>
    </source>
</evidence>
<organism evidence="2">
    <name type="scientific">Mycobacterium xenopi 4042</name>
    <dbReference type="NCBI Taxonomy" id="1299334"/>
    <lineage>
        <taxon>Bacteria</taxon>
        <taxon>Bacillati</taxon>
        <taxon>Actinomycetota</taxon>
        <taxon>Actinomycetes</taxon>
        <taxon>Mycobacteriales</taxon>
        <taxon>Mycobacteriaceae</taxon>
        <taxon>Mycobacterium</taxon>
    </lineage>
</organism>
<protein>
    <submittedName>
        <fullName evidence="2">Apolipon-acyltransferase, Lnt domain protein</fullName>
    </submittedName>
</protein>
<keyword evidence="1" id="KW-0812">Transmembrane</keyword>
<comment type="caution">
    <text evidence="2">The sequence shown here is derived from an EMBL/GenBank/DDBJ whole genome shotgun (WGS) entry which is preliminary data.</text>
</comment>
<reference evidence="2" key="1">
    <citation type="submission" date="2014-01" db="EMBL/GenBank/DDBJ databases">
        <authorList>
            <person name="Brown-Elliot B."/>
            <person name="Wallace R."/>
            <person name="Lenaerts A."/>
            <person name="Ordway D."/>
            <person name="DeGroote M.A."/>
            <person name="Parker T."/>
            <person name="Sizemore C."/>
            <person name="Tallon L.J."/>
            <person name="Sadzewicz L.K."/>
            <person name="Sengamalay N."/>
            <person name="Fraser C.M."/>
            <person name="Hine E."/>
            <person name="Shefchek K.A."/>
            <person name="Das S.P."/>
            <person name="Tettelin H."/>
        </authorList>
    </citation>
    <scope>NUCLEOTIDE SEQUENCE [LARGE SCALE GENOMIC DNA]</scope>
    <source>
        <strain evidence="2">4042</strain>
    </source>
</reference>
<dbReference type="PATRIC" id="fig|1299334.3.peg.9196"/>
<proteinExistence type="predicted"/>
<keyword evidence="1" id="KW-1133">Transmembrane helix</keyword>
<sequence>MWLTSFLLVAVNTAIVGVLMCRCLPGRLGCVVIAVVCAGSAAWFLWGHRPGGEDGSGGAGAARVIDDGAAREAAGKALTATLAGHGVDLVVWGESSVAVDPASHPDDMRQLADLARRVGADLLVNVDAPAPTVESTSRPC</sequence>
<feature type="transmembrane region" description="Helical" evidence="1">
    <location>
        <begin position="26"/>
        <end position="46"/>
    </location>
</feature>
<gene>
    <name evidence="2" type="primary">lnt</name>
    <name evidence="2" type="ORF">I553_9704</name>
</gene>
<evidence type="ECO:0000313" key="2">
    <source>
        <dbReference type="EMBL" id="EUA08648.1"/>
    </source>
</evidence>
<dbReference type="AlphaFoldDB" id="X7YQ61"/>
<keyword evidence="2" id="KW-0012">Acyltransferase</keyword>
<dbReference type="EMBL" id="JAOB01000090">
    <property type="protein sequence ID" value="EUA08648.1"/>
    <property type="molecule type" value="Genomic_DNA"/>
</dbReference>
<dbReference type="GO" id="GO:0016746">
    <property type="term" value="F:acyltransferase activity"/>
    <property type="evidence" value="ECO:0007669"/>
    <property type="project" value="UniProtKB-KW"/>
</dbReference>
<accession>X7YQ61</accession>